<name>Q98RG8_MYCPU</name>
<feature type="domain" description="ABC transporter" evidence="3">
    <location>
        <begin position="68"/>
        <end position="277"/>
    </location>
</feature>
<dbReference type="GO" id="GO:0005524">
    <property type="term" value="F:ATP binding"/>
    <property type="evidence" value="ECO:0007669"/>
    <property type="project" value="UniProtKB-KW"/>
</dbReference>
<dbReference type="PIR" id="A99517">
    <property type="entry name" value="A99517"/>
</dbReference>
<evidence type="ECO:0000256" key="2">
    <source>
        <dbReference type="ARBA" id="ARBA00022840"/>
    </source>
</evidence>
<keyword evidence="2 4" id="KW-0067">ATP-binding</keyword>
<dbReference type="HOGENOM" id="CLU_996855_0_0_14"/>
<reference evidence="4 5" key="1">
    <citation type="journal article" date="2001" name="Nucleic Acids Res.">
        <title>The complete genome sequence of the murine respiratory pathogen Mycoplasma pulmonis.</title>
        <authorList>
            <person name="Chambaud I."/>
            <person name="Heilig R."/>
            <person name="Ferris S."/>
            <person name="Barbe V."/>
            <person name="Samson D."/>
            <person name="Galisson F."/>
            <person name="Moszer I."/>
            <person name="Dybvig K."/>
            <person name="Wroblewski H."/>
            <person name="Viari A."/>
            <person name="Rocha E.P.C."/>
            <person name="Blanchard A."/>
        </authorList>
    </citation>
    <scope>NUCLEOTIDE SEQUENCE [LARGE SCALE GENOMIC DNA]</scope>
    <source>
        <strain evidence="4 5">UAB CTIP</strain>
    </source>
</reference>
<dbReference type="AlphaFoldDB" id="Q98RG8"/>
<dbReference type="BioCyc" id="MPUL272635:G1GT6-43-MONOMER"/>
<dbReference type="SMART" id="SM00382">
    <property type="entry name" value="AAA"/>
    <property type="match status" value="1"/>
</dbReference>
<dbReference type="GO" id="GO:0034040">
    <property type="term" value="F:ATPase-coupled lipid transmembrane transporter activity"/>
    <property type="evidence" value="ECO:0007669"/>
    <property type="project" value="TreeGrafter"/>
</dbReference>
<evidence type="ECO:0000259" key="3">
    <source>
        <dbReference type="PROSITE" id="PS50893"/>
    </source>
</evidence>
<dbReference type="SUPFAM" id="SSF52540">
    <property type="entry name" value="P-loop containing nucleoside triphosphate hydrolases"/>
    <property type="match status" value="1"/>
</dbReference>
<evidence type="ECO:0000313" key="4">
    <source>
        <dbReference type="EMBL" id="CAC13214.1"/>
    </source>
</evidence>
<dbReference type="GO" id="GO:0016887">
    <property type="term" value="F:ATP hydrolysis activity"/>
    <property type="evidence" value="ECO:0007669"/>
    <property type="project" value="InterPro"/>
</dbReference>
<keyword evidence="5" id="KW-1185">Reference proteome</keyword>
<dbReference type="PROSITE" id="PS50893">
    <property type="entry name" value="ABC_TRANSPORTER_2"/>
    <property type="match status" value="1"/>
</dbReference>
<dbReference type="PANTHER" id="PTHR24221:SF654">
    <property type="entry name" value="ATP-BINDING CASSETTE SUB-FAMILY B MEMBER 6"/>
    <property type="match status" value="1"/>
</dbReference>
<dbReference type="KEGG" id="mpu:MYPU_0410"/>
<dbReference type="Pfam" id="PF00005">
    <property type="entry name" value="ABC_tran"/>
    <property type="match status" value="1"/>
</dbReference>
<evidence type="ECO:0000256" key="1">
    <source>
        <dbReference type="ARBA" id="ARBA00022741"/>
    </source>
</evidence>
<sequence length="279" mass="32255">MAFLVYKEIITIGSFIFFVGSIPTFSNFIPNLFSNISEYKSTQPALDEMNLNLKEDKNPVFNENIKEIQLQNLKIQFDKNQVFDNFNYTFSLGKKYAIVGPSGSGKSTLLKILLGLNLNYEGSVKINNKEIKDVNDDFLRNKITYLSNDFFLFKDSIVNNIAMDQQNQKEKLDHSLTLTNLKDELANKDLNDQNFDIENSLSLGQKQRVNLARMFFHNKDFILLDEALANLDKNNIDVILNNLLNDKTKTLIYVSHHLNDEQKNKFDEVLDLKKIHLKN</sequence>
<dbReference type="PANTHER" id="PTHR24221">
    <property type="entry name" value="ATP-BINDING CASSETTE SUB-FAMILY B"/>
    <property type="match status" value="1"/>
</dbReference>
<dbReference type="InterPro" id="IPR039421">
    <property type="entry name" value="Type_1_exporter"/>
</dbReference>
<keyword evidence="1" id="KW-0547">Nucleotide-binding</keyword>
<dbReference type="STRING" id="272635.gene:17576620"/>
<dbReference type="Proteomes" id="UP000000528">
    <property type="component" value="Chromosome"/>
</dbReference>
<dbReference type="InterPro" id="IPR003439">
    <property type="entry name" value="ABC_transporter-like_ATP-bd"/>
</dbReference>
<dbReference type="InterPro" id="IPR027417">
    <property type="entry name" value="P-loop_NTPase"/>
</dbReference>
<dbReference type="RefSeq" id="WP_010924845.1">
    <property type="nucleotide sequence ID" value="NC_002771.1"/>
</dbReference>
<dbReference type="eggNOG" id="COG1132">
    <property type="taxonomic scope" value="Bacteria"/>
</dbReference>
<dbReference type="PROSITE" id="PS00211">
    <property type="entry name" value="ABC_TRANSPORTER_1"/>
    <property type="match status" value="1"/>
</dbReference>
<organism evidence="5">
    <name type="scientific">Mycoplasmopsis pulmonis (strain UAB CTIP)</name>
    <name type="common">Mycoplasma pulmonis</name>
    <dbReference type="NCBI Taxonomy" id="272635"/>
    <lineage>
        <taxon>Bacteria</taxon>
        <taxon>Bacillati</taxon>
        <taxon>Mycoplasmatota</taxon>
        <taxon>Mycoplasmoidales</taxon>
        <taxon>Metamycoplasmataceae</taxon>
        <taxon>Mycoplasmopsis</taxon>
    </lineage>
</organism>
<dbReference type="Gene3D" id="3.40.50.300">
    <property type="entry name" value="P-loop containing nucleotide triphosphate hydrolases"/>
    <property type="match status" value="1"/>
</dbReference>
<dbReference type="InterPro" id="IPR017871">
    <property type="entry name" value="ABC_transporter-like_CS"/>
</dbReference>
<protein>
    <submittedName>
        <fullName evidence="4">ABC TRANSPORTER ATP-BINDING</fullName>
    </submittedName>
</protein>
<gene>
    <name evidence="4" type="ordered locus">MYPU_0410</name>
</gene>
<proteinExistence type="predicted"/>
<accession>Q98RG8</accession>
<dbReference type="InterPro" id="IPR003593">
    <property type="entry name" value="AAA+_ATPase"/>
</dbReference>
<evidence type="ECO:0000313" key="5">
    <source>
        <dbReference type="Proteomes" id="UP000000528"/>
    </source>
</evidence>
<dbReference type="EMBL" id="AL445563">
    <property type="protein sequence ID" value="CAC13214.1"/>
    <property type="molecule type" value="Genomic_DNA"/>
</dbReference>